<dbReference type="PROSITE" id="PS00375">
    <property type="entry name" value="UDPGT"/>
    <property type="match status" value="1"/>
</dbReference>
<keyword evidence="7" id="KW-1185">Reference proteome</keyword>
<dbReference type="InterPro" id="IPR002213">
    <property type="entry name" value="UDP_glucos_trans"/>
</dbReference>
<dbReference type="CDD" id="cd03784">
    <property type="entry name" value="GT1_Gtf-like"/>
    <property type="match status" value="1"/>
</dbReference>
<dbReference type="Pfam" id="PF00201">
    <property type="entry name" value="UDPGT"/>
    <property type="match status" value="1"/>
</dbReference>
<dbReference type="SUPFAM" id="SSF53756">
    <property type="entry name" value="UDP-Glycosyltransferase/glycogen phosphorylase"/>
    <property type="match status" value="1"/>
</dbReference>
<evidence type="ECO:0000256" key="5">
    <source>
        <dbReference type="RuleBase" id="RU362057"/>
    </source>
</evidence>
<evidence type="ECO:0000256" key="3">
    <source>
        <dbReference type="ARBA" id="ARBA00022679"/>
    </source>
</evidence>
<keyword evidence="3 4" id="KW-0808">Transferase</keyword>
<dbReference type="InterPro" id="IPR035595">
    <property type="entry name" value="UDP_glycos_trans_CS"/>
</dbReference>
<reference evidence="7" key="1">
    <citation type="journal article" date="2020" name="Nat. Commun.">
        <title>Genome sequence of the cluster root forming white lupin.</title>
        <authorList>
            <person name="Hufnagel B."/>
            <person name="Marques A."/>
            <person name="Soriano A."/>
            <person name="Marques L."/>
            <person name="Divol F."/>
            <person name="Doumas P."/>
            <person name="Sallet E."/>
            <person name="Mancinotti D."/>
            <person name="Carrere S."/>
            <person name="Marande W."/>
            <person name="Arribat S."/>
            <person name="Keller J."/>
            <person name="Huneau C."/>
            <person name="Blein T."/>
            <person name="Aime D."/>
            <person name="Laguerre M."/>
            <person name="Taylor J."/>
            <person name="Schubert V."/>
            <person name="Nelson M."/>
            <person name="Geu-Flores F."/>
            <person name="Crespi M."/>
            <person name="Gallardo-Guerrero K."/>
            <person name="Delaux P.-M."/>
            <person name="Salse J."/>
            <person name="Berges H."/>
            <person name="Guyot R."/>
            <person name="Gouzy J."/>
            <person name="Peret B."/>
        </authorList>
    </citation>
    <scope>NUCLEOTIDE SEQUENCE [LARGE SCALE GENOMIC DNA]</scope>
    <source>
        <strain evidence="7">cv. Amiga</strain>
    </source>
</reference>
<sequence>MAFQTPQIHFVLFPLMAQGHMIPMIDIAKILVQQNVVVTLITTPQNATRFNSSFASYIESGFQLRLVEVPFPFEEAGLPKGCENLDMLPSLGTSLNFFTALSFLRQPVEKLFEELTPPPSCIISDMCLPYTIHIAKKFNIPRISFGGISCFCNICLHNLRIHKVQESITDKNEYFVMPGIPDKIEMTLAQTPSPMDESWNEFGAEMLAAEMDTYGTIMNTFEELEPAYAREYKKVRGDKVWCIGPVSLSNKNHLEKAQRGKNASIDEWQHQKWLDSQKPCSVIYACFGSLCNLTPLQLMELGLALEASKRPFIWVIRESSKSEALEKLIKEDGFEERTNGVGLIIRGWAPQLLILAHPSTGGFITHCGWNSTLEAICAGVPMITWPLFADQFLNQNLVVHVLKVGVKVGVEIPVLWGNEDKIGVLVKKEDVERAIEMLMDENSECEERRKRAREFADMAKNSVEKGGSSHSNVTLLIQDILLNSNKDI</sequence>
<dbReference type="FunFam" id="3.40.50.2000:FF:000071">
    <property type="entry name" value="Glycosyltransferase"/>
    <property type="match status" value="1"/>
</dbReference>
<dbReference type="AlphaFoldDB" id="A0A6A4NFI3"/>
<accession>A0A6A4NFI3</accession>
<dbReference type="FunFam" id="3.40.50.2000:FF:000047">
    <property type="entry name" value="Glycosyltransferase"/>
    <property type="match status" value="1"/>
</dbReference>
<evidence type="ECO:0000313" key="6">
    <source>
        <dbReference type="EMBL" id="KAE9585427.1"/>
    </source>
</evidence>
<protein>
    <recommendedName>
        <fullName evidence="5">Glycosyltransferase</fullName>
        <ecNumber evidence="5">2.4.1.-</ecNumber>
    </recommendedName>
</protein>
<name>A0A6A4NFI3_LUPAL</name>
<dbReference type="OrthoDB" id="5835829at2759"/>
<gene>
    <name evidence="6" type="ORF">Lalb_Chr25g0288831</name>
</gene>
<evidence type="ECO:0000256" key="1">
    <source>
        <dbReference type="ARBA" id="ARBA00009995"/>
    </source>
</evidence>
<evidence type="ECO:0000256" key="4">
    <source>
        <dbReference type="RuleBase" id="RU003718"/>
    </source>
</evidence>
<organism evidence="6 7">
    <name type="scientific">Lupinus albus</name>
    <name type="common">White lupine</name>
    <name type="synonym">Lupinus termis</name>
    <dbReference type="NCBI Taxonomy" id="3870"/>
    <lineage>
        <taxon>Eukaryota</taxon>
        <taxon>Viridiplantae</taxon>
        <taxon>Streptophyta</taxon>
        <taxon>Embryophyta</taxon>
        <taxon>Tracheophyta</taxon>
        <taxon>Spermatophyta</taxon>
        <taxon>Magnoliopsida</taxon>
        <taxon>eudicotyledons</taxon>
        <taxon>Gunneridae</taxon>
        <taxon>Pentapetalae</taxon>
        <taxon>rosids</taxon>
        <taxon>fabids</taxon>
        <taxon>Fabales</taxon>
        <taxon>Fabaceae</taxon>
        <taxon>Papilionoideae</taxon>
        <taxon>50 kb inversion clade</taxon>
        <taxon>genistoids sensu lato</taxon>
        <taxon>core genistoids</taxon>
        <taxon>Genisteae</taxon>
        <taxon>Lupinus</taxon>
    </lineage>
</organism>
<dbReference type="Proteomes" id="UP000447434">
    <property type="component" value="Chromosome 25"/>
</dbReference>
<dbReference type="PANTHER" id="PTHR48047">
    <property type="entry name" value="GLYCOSYLTRANSFERASE"/>
    <property type="match status" value="1"/>
</dbReference>
<dbReference type="EC" id="2.4.1.-" evidence="5"/>
<evidence type="ECO:0000256" key="2">
    <source>
        <dbReference type="ARBA" id="ARBA00022676"/>
    </source>
</evidence>
<comment type="similarity">
    <text evidence="1 4">Belongs to the UDP-glycosyltransferase family.</text>
</comment>
<dbReference type="EMBL" id="WOCE01000025">
    <property type="protein sequence ID" value="KAE9585427.1"/>
    <property type="molecule type" value="Genomic_DNA"/>
</dbReference>
<dbReference type="PANTHER" id="PTHR48047:SF229">
    <property type="entry name" value="UDP-GLYCOSYLTRANSFERASE 73C3-RELATED"/>
    <property type="match status" value="1"/>
</dbReference>
<evidence type="ECO:0000313" key="7">
    <source>
        <dbReference type="Proteomes" id="UP000447434"/>
    </source>
</evidence>
<dbReference type="Gene3D" id="3.40.50.2000">
    <property type="entry name" value="Glycogen Phosphorylase B"/>
    <property type="match status" value="2"/>
</dbReference>
<proteinExistence type="inferred from homology"/>
<keyword evidence="2 4" id="KW-0328">Glycosyltransferase</keyword>
<dbReference type="GO" id="GO:0035251">
    <property type="term" value="F:UDP-glucosyltransferase activity"/>
    <property type="evidence" value="ECO:0007669"/>
    <property type="project" value="TreeGrafter"/>
</dbReference>
<comment type="caution">
    <text evidence="6">The sequence shown here is derived from an EMBL/GenBank/DDBJ whole genome shotgun (WGS) entry which is preliminary data.</text>
</comment>